<evidence type="ECO:0000313" key="5">
    <source>
        <dbReference type="Proteomes" id="UP001396334"/>
    </source>
</evidence>
<evidence type="ECO:0000256" key="2">
    <source>
        <dbReference type="SAM" id="Coils"/>
    </source>
</evidence>
<feature type="coiled-coil region" evidence="2">
    <location>
        <begin position="84"/>
        <end position="111"/>
    </location>
</feature>
<dbReference type="PANTHER" id="PTHR31301">
    <property type="entry name" value="LOB DOMAIN-CONTAINING PROTEIN 4-RELATED"/>
    <property type="match status" value="1"/>
</dbReference>
<evidence type="ECO:0000259" key="3">
    <source>
        <dbReference type="PROSITE" id="PS50891"/>
    </source>
</evidence>
<dbReference type="InterPro" id="IPR004883">
    <property type="entry name" value="LOB"/>
</dbReference>
<dbReference type="PROSITE" id="PS50891">
    <property type="entry name" value="LOB"/>
    <property type="match status" value="1"/>
</dbReference>
<dbReference type="Pfam" id="PF03195">
    <property type="entry name" value="LOB"/>
    <property type="match status" value="1"/>
</dbReference>
<evidence type="ECO:0000256" key="1">
    <source>
        <dbReference type="ARBA" id="ARBA00005474"/>
    </source>
</evidence>
<protein>
    <recommendedName>
        <fullName evidence="3">LOB domain-containing protein</fullName>
    </recommendedName>
</protein>
<sequence>MNPGRCAACRHLRRKCPPDCIFIPHFPPNVPQLFVSVHRIYGASNVAKLLQQLPLHLRADAAESLCLEAQYRIEDPVYGCVGLISLLQQQILDAEKQLAKTRAEIAFLKSQAAQHPQAAALRGNLSDNAADLSFSDHHQSFCG</sequence>
<reference evidence="4 5" key="1">
    <citation type="journal article" date="2024" name="G3 (Bethesda)">
        <title>Genome assembly of Hibiscus sabdariffa L. provides insights into metabolisms of medicinal natural products.</title>
        <authorList>
            <person name="Kim T."/>
        </authorList>
    </citation>
    <scope>NUCLEOTIDE SEQUENCE [LARGE SCALE GENOMIC DNA]</scope>
    <source>
        <strain evidence="4">TK-2024</strain>
        <tissue evidence="4">Old leaves</tissue>
    </source>
</reference>
<keyword evidence="2" id="KW-0175">Coiled coil</keyword>
<name>A0ABR2NZH2_9ROSI</name>
<proteinExistence type="inferred from homology"/>
<gene>
    <name evidence="4" type="ORF">V6N11_027944</name>
</gene>
<feature type="domain" description="LOB" evidence="3">
    <location>
        <begin position="4"/>
        <end position="105"/>
    </location>
</feature>
<comment type="similarity">
    <text evidence="1">Belongs to the LOB domain-containing protein family.</text>
</comment>
<dbReference type="Proteomes" id="UP001396334">
    <property type="component" value="Unassembled WGS sequence"/>
</dbReference>
<accession>A0ABR2NZH2</accession>
<evidence type="ECO:0000313" key="4">
    <source>
        <dbReference type="EMBL" id="KAK8981531.1"/>
    </source>
</evidence>
<keyword evidence="5" id="KW-1185">Reference proteome</keyword>
<organism evidence="4 5">
    <name type="scientific">Hibiscus sabdariffa</name>
    <name type="common">roselle</name>
    <dbReference type="NCBI Taxonomy" id="183260"/>
    <lineage>
        <taxon>Eukaryota</taxon>
        <taxon>Viridiplantae</taxon>
        <taxon>Streptophyta</taxon>
        <taxon>Embryophyta</taxon>
        <taxon>Tracheophyta</taxon>
        <taxon>Spermatophyta</taxon>
        <taxon>Magnoliopsida</taxon>
        <taxon>eudicotyledons</taxon>
        <taxon>Gunneridae</taxon>
        <taxon>Pentapetalae</taxon>
        <taxon>rosids</taxon>
        <taxon>malvids</taxon>
        <taxon>Malvales</taxon>
        <taxon>Malvaceae</taxon>
        <taxon>Malvoideae</taxon>
        <taxon>Hibiscus</taxon>
    </lineage>
</organism>
<dbReference type="EMBL" id="JBBPBN010000089">
    <property type="protein sequence ID" value="KAK8981531.1"/>
    <property type="molecule type" value="Genomic_DNA"/>
</dbReference>
<dbReference type="PANTHER" id="PTHR31301:SF120">
    <property type="entry name" value="LOB DOMAIN-CONTAINING PROTEIN 23-RELATED"/>
    <property type="match status" value="1"/>
</dbReference>
<comment type="caution">
    <text evidence="4">The sequence shown here is derived from an EMBL/GenBank/DDBJ whole genome shotgun (WGS) entry which is preliminary data.</text>
</comment>